<evidence type="ECO:0000313" key="3">
    <source>
        <dbReference type="Proteomes" id="UP000029721"/>
    </source>
</evidence>
<dbReference type="Gene3D" id="1.10.1740.10">
    <property type="match status" value="1"/>
</dbReference>
<dbReference type="InterPro" id="IPR013324">
    <property type="entry name" value="RNA_pol_sigma_r3/r4-like"/>
</dbReference>
<organism evidence="2 3">
    <name type="scientific">Halomonas salina</name>
    <dbReference type="NCBI Taxonomy" id="42565"/>
    <lineage>
        <taxon>Bacteria</taxon>
        <taxon>Pseudomonadati</taxon>
        <taxon>Pseudomonadota</taxon>
        <taxon>Gammaproteobacteria</taxon>
        <taxon>Oceanospirillales</taxon>
        <taxon>Halomonadaceae</taxon>
        <taxon>Halomonas</taxon>
    </lineage>
</organism>
<dbReference type="Pfam" id="PF04542">
    <property type="entry name" value="Sigma70_r2"/>
    <property type="match status" value="1"/>
</dbReference>
<dbReference type="PROSITE" id="PS50042">
    <property type="entry name" value="CNMP_BINDING_3"/>
    <property type="match status" value="1"/>
</dbReference>
<dbReference type="PANTHER" id="PTHR47756:SF2">
    <property type="entry name" value="BLL6612 PROTEIN"/>
    <property type="match status" value="1"/>
</dbReference>
<dbReference type="InterPro" id="IPR000595">
    <property type="entry name" value="cNMP-bd_dom"/>
</dbReference>
<dbReference type="Pfam" id="PF20239">
    <property type="entry name" value="DUF6596"/>
    <property type="match status" value="1"/>
</dbReference>
<keyword evidence="3" id="KW-1185">Reference proteome</keyword>
<sequence length="410" mass="45825">MPDHVSIASLYRQHAPRVLATLIRHLGDFDAAEEALHDAFTAAVSRWPEEGMPDAPVAWLIRVGQRRGIDQIRRRQTARQHAHLLVPDEGEAEAEGNRDIQDDLLRLLFICCHPVLSMPDRLALTLREMAGLTTEQVASALLQRPAALAQRIVRAKRRLRTAGIPFDVPEAADLPVRLPGVLGVIYLIFNEGYSSSRGERVVDVRLADEAIRLGESLAGLLPRGEVFGLLALMHLHHARREARQDDHGELVPLEEQDRRRWDVGEIEIGHAWLERALALSPVGAYTLQASIAAVHAEAPRAEVTDWGRIVRLYEALLRVQPSPVIELNRAVAVAMRDSPDVGLVLLDRLSQRHRLDHYPLFHAARADLHRRAGHLEAARQAYRQALALSLQEPERRLLARRLEALVGAGD</sequence>
<protein>
    <submittedName>
        <fullName evidence="2">RNA polymerase subunit sigma-24</fullName>
    </submittedName>
</protein>
<dbReference type="Proteomes" id="UP000029721">
    <property type="component" value="Unassembled WGS sequence"/>
</dbReference>
<gene>
    <name evidence="2" type="ORF">FP66_05030</name>
</gene>
<dbReference type="InterPro" id="IPR007627">
    <property type="entry name" value="RNA_pol_sigma70_r2"/>
</dbReference>
<evidence type="ECO:0000313" key="2">
    <source>
        <dbReference type="EMBL" id="KGE78208.1"/>
    </source>
</evidence>
<accession>A0ABR4WTZ0</accession>
<dbReference type="RefSeq" id="WP_035595677.1">
    <property type="nucleotide sequence ID" value="NZ_JOKD01000021.1"/>
</dbReference>
<evidence type="ECO:0000259" key="1">
    <source>
        <dbReference type="PROSITE" id="PS50042"/>
    </source>
</evidence>
<dbReference type="Gene3D" id="1.25.40.10">
    <property type="entry name" value="Tetratricopeptide repeat domain"/>
    <property type="match status" value="1"/>
</dbReference>
<dbReference type="PANTHER" id="PTHR47756">
    <property type="entry name" value="BLL6612 PROTEIN-RELATED"/>
    <property type="match status" value="1"/>
</dbReference>
<dbReference type="EMBL" id="JOKD01000021">
    <property type="protein sequence ID" value="KGE78208.1"/>
    <property type="molecule type" value="Genomic_DNA"/>
</dbReference>
<proteinExistence type="predicted"/>
<dbReference type="SUPFAM" id="SSF88659">
    <property type="entry name" value="Sigma3 and sigma4 domains of RNA polymerase sigma factors"/>
    <property type="match status" value="1"/>
</dbReference>
<name>A0ABR4WTZ0_9GAMM</name>
<comment type="caution">
    <text evidence="2">The sequence shown here is derived from an EMBL/GenBank/DDBJ whole genome shotgun (WGS) entry which is preliminary data.</text>
</comment>
<dbReference type="SUPFAM" id="SSF88946">
    <property type="entry name" value="Sigma2 domain of RNA polymerase sigma factors"/>
    <property type="match status" value="1"/>
</dbReference>
<dbReference type="InterPro" id="IPR013325">
    <property type="entry name" value="RNA_pol_sigma_r2"/>
</dbReference>
<dbReference type="InterPro" id="IPR011990">
    <property type="entry name" value="TPR-like_helical_dom_sf"/>
</dbReference>
<reference evidence="2 3" key="1">
    <citation type="submission" date="2014-06" db="EMBL/GenBank/DDBJ databases">
        <title>Draft genome sequence of an extremely salt tolerant bacteria Halomonas salina/CIFRI 1.</title>
        <authorList>
            <person name="Behera B.D."/>
            <person name="Meena D.K."/>
            <person name="Das P."/>
            <person name="Maharana J."/>
            <person name="Paria P."/>
            <person name="Sharma A.P."/>
            <person name="Shamsudheen K.V."/>
            <person name="Rijit J."/>
            <person name="Dixit V."/>
            <person name="Verma A."/>
            <person name="Scaria V."/>
            <person name="Sivasubbu S."/>
        </authorList>
    </citation>
    <scope>NUCLEOTIDE SEQUENCE [LARGE SCALE GENOMIC DNA]</scope>
    <source>
        <strain evidence="2 3">CIFRI 1</strain>
    </source>
</reference>
<feature type="domain" description="Cyclic nucleotide-binding" evidence="1">
    <location>
        <begin position="202"/>
        <end position="242"/>
    </location>
</feature>
<dbReference type="InterPro" id="IPR046531">
    <property type="entry name" value="DUF6596"/>
</dbReference>